<gene>
    <name evidence="7" type="primary">LOC115178604</name>
</gene>
<keyword evidence="3 6" id="KW-0812">Transmembrane</keyword>
<keyword evidence="4 6" id="KW-1133">Transmembrane helix</keyword>
<dbReference type="InterPro" id="IPR030417">
    <property type="entry name" value="MS4A"/>
</dbReference>
<feature type="transmembrane region" description="Helical" evidence="6">
    <location>
        <begin position="198"/>
        <end position="223"/>
    </location>
</feature>
<dbReference type="AlphaFoldDB" id="A0A674CSW0"/>
<evidence type="ECO:0000256" key="5">
    <source>
        <dbReference type="ARBA" id="ARBA00023136"/>
    </source>
</evidence>
<evidence type="ECO:0000256" key="2">
    <source>
        <dbReference type="ARBA" id="ARBA00009565"/>
    </source>
</evidence>
<dbReference type="OrthoDB" id="8951938at2759"/>
<sequence>MSVTVTKGGGVTVFTVNSKEGSSWPLLCQILGTLCYSPACSVSQGLRRLQASSQSALGTIQIMVGVLNIGLGAILVSTDYSSSLRWTGVPYWLGGVFIAVGIMCILAEKFPSPCLVGINVLMNLSGAALAITGIVLYAVDLANSNFWWICNDDNYNWRDDYYGGQVTKPPSDPERDRLLAKCKDAKQIAQMLMNALDIVLIVLAVLQLCVTISSAVLGLKALYKNGKEGKENIQDLEQYKPLLEEVTTNPAA</sequence>
<feature type="transmembrane region" description="Helical" evidence="6">
    <location>
        <begin position="89"/>
        <end position="107"/>
    </location>
</feature>
<dbReference type="Ensembl" id="ENSSTUT00000092203.1">
    <property type="protein sequence ID" value="ENSSTUP00000086623.1"/>
    <property type="gene ID" value="ENSSTUG00000038103.1"/>
</dbReference>
<dbReference type="GO" id="GO:0016020">
    <property type="term" value="C:membrane"/>
    <property type="evidence" value="ECO:0007669"/>
    <property type="project" value="UniProtKB-SubCell"/>
</dbReference>
<evidence type="ECO:0000256" key="4">
    <source>
        <dbReference type="ARBA" id="ARBA00022989"/>
    </source>
</evidence>
<comment type="similarity">
    <text evidence="2">Belongs to the MS4A family.</text>
</comment>
<evidence type="ECO:0000256" key="3">
    <source>
        <dbReference type="ARBA" id="ARBA00022692"/>
    </source>
</evidence>
<evidence type="ECO:0000256" key="6">
    <source>
        <dbReference type="SAM" id="Phobius"/>
    </source>
</evidence>
<evidence type="ECO:0000313" key="8">
    <source>
        <dbReference type="Proteomes" id="UP000472277"/>
    </source>
</evidence>
<dbReference type="Ensembl" id="ENSSTUT00000092105.1">
    <property type="protein sequence ID" value="ENSSTUP00000086527.1"/>
    <property type="gene ID" value="ENSSTUG00000038103.1"/>
</dbReference>
<dbReference type="PANTHER" id="PTHR23320">
    <property type="entry name" value="MEMBRANE-SPANNING 4-DOMAINS SUBFAMILY A MS4A -RELATED"/>
    <property type="match status" value="1"/>
</dbReference>
<comment type="subcellular location">
    <subcellularLocation>
        <location evidence="1">Membrane</location>
        <topology evidence="1">Multi-pass membrane protein</topology>
    </subcellularLocation>
</comment>
<proteinExistence type="inferred from homology"/>
<dbReference type="Ensembl" id="ENSSTUT00000092070.1">
    <property type="protein sequence ID" value="ENSSTUP00000086499.1"/>
    <property type="gene ID" value="ENSSTUG00000038103.1"/>
</dbReference>
<dbReference type="PANTHER" id="PTHR23320:SF125">
    <property type="entry name" value="TRANSMEMBRANE PROTEIN 176L.1-RELATED"/>
    <property type="match status" value="1"/>
</dbReference>
<organism evidence="7 8">
    <name type="scientific">Salmo trutta</name>
    <name type="common">Brown trout</name>
    <dbReference type="NCBI Taxonomy" id="8032"/>
    <lineage>
        <taxon>Eukaryota</taxon>
        <taxon>Metazoa</taxon>
        <taxon>Chordata</taxon>
        <taxon>Craniata</taxon>
        <taxon>Vertebrata</taxon>
        <taxon>Euteleostomi</taxon>
        <taxon>Actinopterygii</taxon>
        <taxon>Neopterygii</taxon>
        <taxon>Teleostei</taxon>
        <taxon>Protacanthopterygii</taxon>
        <taxon>Salmoniformes</taxon>
        <taxon>Salmonidae</taxon>
        <taxon>Salmoninae</taxon>
        <taxon>Salmo</taxon>
    </lineage>
</organism>
<reference evidence="7" key="1">
    <citation type="submission" date="2025-05" db="UniProtKB">
        <authorList>
            <consortium name="Ensembl"/>
        </authorList>
    </citation>
    <scope>IDENTIFICATION</scope>
</reference>
<dbReference type="GeneTree" id="ENSGT00510000051675"/>
<dbReference type="Ensembl" id="ENSSTUT00000092092.1">
    <property type="protein sequence ID" value="ENSSTUP00000086513.1"/>
    <property type="gene ID" value="ENSSTUG00000038103.1"/>
</dbReference>
<feature type="transmembrane region" description="Helical" evidence="6">
    <location>
        <begin position="56"/>
        <end position="77"/>
    </location>
</feature>
<evidence type="ECO:0000313" key="7">
    <source>
        <dbReference type="Ensembl" id="ENSSTUP00000086513.1"/>
    </source>
</evidence>
<evidence type="ECO:0000256" key="1">
    <source>
        <dbReference type="ARBA" id="ARBA00004141"/>
    </source>
</evidence>
<protein>
    <submittedName>
        <fullName evidence="7">Transmembrane protein 176A-like</fullName>
    </submittedName>
</protein>
<name>A0A674CSW0_SALTR</name>
<dbReference type="Proteomes" id="UP000472277">
    <property type="component" value="Chromosome 3"/>
</dbReference>
<accession>A0A674CSW0</accession>
<feature type="transmembrane region" description="Helical" evidence="6">
    <location>
        <begin position="114"/>
        <end position="139"/>
    </location>
</feature>
<dbReference type="Pfam" id="PF04103">
    <property type="entry name" value="CD20"/>
    <property type="match status" value="1"/>
</dbReference>
<keyword evidence="5 6" id="KW-0472">Membrane</keyword>
<keyword evidence="8" id="KW-1185">Reference proteome</keyword>
<dbReference type="OMA" id="KALCYNP"/>
<dbReference type="InterPro" id="IPR007237">
    <property type="entry name" value="CD20-like"/>
</dbReference>